<dbReference type="InterPro" id="IPR020726">
    <property type="entry name" value="Bcl2_BH2_motif_CS"/>
</dbReference>
<comment type="caution">
    <text evidence="2">The sequence shown here is derived from an EMBL/GenBank/DDBJ whole genome shotgun (WGS) entry which is preliminary data.</text>
</comment>
<organism evidence="2 3">
    <name type="scientific">Paramicrobacterium agarici</name>
    <dbReference type="NCBI Taxonomy" id="630514"/>
    <lineage>
        <taxon>Bacteria</taxon>
        <taxon>Bacillati</taxon>
        <taxon>Actinomycetota</taxon>
        <taxon>Actinomycetes</taxon>
        <taxon>Micrococcales</taxon>
        <taxon>Microbacteriaceae</taxon>
        <taxon>Paramicrobacterium</taxon>
    </lineage>
</organism>
<gene>
    <name evidence="2" type="ORF">ATJ78_2003</name>
</gene>
<dbReference type="AlphaFoldDB" id="A0A2A9DWJ9"/>
<accession>A0A2A9DWJ9</accession>
<name>A0A2A9DWJ9_9MICO</name>
<dbReference type="EMBL" id="PDJE01000001">
    <property type="protein sequence ID" value="PFG31058.1"/>
    <property type="molecule type" value="Genomic_DNA"/>
</dbReference>
<dbReference type="PROSITE" id="PS01258">
    <property type="entry name" value="BH2"/>
    <property type="match status" value="1"/>
</dbReference>
<evidence type="ECO:0000256" key="1">
    <source>
        <dbReference type="ARBA" id="ARBA00009458"/>
    </source>
</evidence>
<proteinExistence type="inferred from homology"/>
<evidence type="ECO:0000313" key="2">
    <source>
        <dbReference type="EMBL" id="PFG31058.1"/>
    </source>
</evidence>
<dbReference type="Proteomes" id="UP000221369">
    <property type="component" value="Unassembled WGS sequence"/>
</dbReference>
<evidence type="ECO:0000313" key="3">
    <source>
        <dbReference type="Proteomes" id="UP000221369"/>
    </source>
</evidence>
<dbReference type="RefSeq" id="WP_156088590.1">
    <property type="nucleotide sequence ID" value="NZ_PDJE01000001.1"/>
</dbReference>
<reference evidence="2 3" key="1">
    <citation type="submission" date="2017-10" db="EMBL/GenBank/DDBJ databases">
        <title>Sequencing the genomes of 1000 actinobacteria strains.</title>
        <authorList>
            <person name="Klenk H.-P."/>
        </authorList>
    </citation>
    <scope>NUCLEOTIDE SEQUENCE [LARGE SCALE GENOMIC DNA]</scope>
    <source>
        <strain evidence="2 3">DSM 21798</strain>
    </source>
</reference>
<comment type="similarity">
    <text evidence="1">Belongs to the Bcl-2 family.</text>
</comment>
<keyword evidence="3" id="KW-1185">Reference proteome</keyword>
<protein>
    <submittedName>
        <fullName evidence="2">Uncharacterized protein</fullName>
    </submittedName>
</protein>
<sequence>MHDKVVHNTLTTVSIADPAECNNPVTWITVKRGWEILLFRLGIEPMDRNSLAEE</sequence>